<organism evidence="1 2">
    <name type="scientific">Candidatus Uhrbacteria bacterium RIFCSPLOWO2_02_FULL_51_9</name>
    <dbReference type="NCBI Taxonomy" id="1802410"/>
    <lineage>
        <taxon>Bacteria</taxon>
        <taxon>Candidatus Uhriibacteriota</taxon>
    </lineage>
</organism>
<dbReference type="EMBL" id="MGES01000034">
    <property type="protein sequence ID" value="OGL88654.1"/>
    <property type="molecule type" value="Genomic_DNA"/>
</dbReference>
<dbReference type="Proteomes" id="UP000176678">
    <property type="component" value="Unassembled WGS sequence"/>
</dbReference>
<sequence>MSSKILKIIIHSACAFALIVSFVWLAYANSAPSGAVTYVQDFERRTPFISDFWPPERIDPVMRGADGAIRPVVESPVSFFIHPSRRFSTGTIEMIFKLKDAATFELGIETGPEPEDVRVYQWQALESLPGDFWRGTLMVPMSDWWRDENDRHHAQLLVSDLLEKKNVLFVKEVRVTLTGRPRGWREWLEAFNVILEPREARR</sequence>
<reference evidence="1 2" key="1">
    <citation type="journal article" date="2016" name="Nat. Commun.">
        <title>Thousands of microbial genomes shed light on interconnected biogeochemical processes in an aquifer system.</title>
        <authorList>
            <person name="Anantharaman K."/>
            <person name="Brown C.T."/>
            <person name="Hug L.A."/>
            <person name="Sharon I."/>
            <person name="Castelle C.J."/>
            <person name="Probst A.J."/>
            <person name="Thomas B.C."/>
            <person name="Singh A."/>
            <person name="Wilkins M.J."/>
            <person name="Karaoz U."/>
            <person name="Brodie E.L."/>
            <person name="Williams K.H."/>
            <person name="Hubbard S.S."/>
            <person name="Banfield J.F."/>
        </authorList>
    </citation>
    <scope>NUCLEOTIDE SEQUENCE [LARGE SCALE GENOMIC DNA]</scope>
</reference>
<accession>A0A1F7VF70</accession>
<dbReference type="AlphaFoldDB" id="A0A1F7VF70"/>
<proteinExistence type="predicted"/>
<comment type="caution">
    <text evidence="1">The sequence shown here is derived from an EMBL/GenBank/DDBJ whole genome shotgun (WGS) entry which is preliminary data.</text>
</comment>
<protein>
    <submittedName>
        <fullName evidence="1">Uncharacterized protein</fullName>
    </submittedName>
</protein>
<name>A0A1F7VF70_9BACT</name>
<evidence type="ECO:0000313" key="1">
    <source>
        <dbReference type="EMBL" id="OGL88654.1"/>
    </source>
</evidence>
<evidence type="ECO:0000313" key="2">
    <source>
        <dbReference type="Proteomes" id="UP000176678"/>
    </source>
</evidence>
<gene>
    <name evidence="1" type="ORF">A3H75_00650</name>
</gene>
<dbReference type="STRING" id="1802410.A3H75_00650"/>